<evidence type="ECO:0000313" key="2">
    <source>
        <dbReference type="Proteomes" id="UP000012960"/>
    </source>
</evidence>
<dbReference type="EnsemblPlants" id="Ma05_t21040.1">
    <property type="protein sequence ID" value="Ma05_p21040.1"/>
    <property type="gene ID" value="Ma05_g21040"/>
</dbReference>
<protein>
    <submittedName>
        <fullName evidence="1">Uncharacterized protein</fullName>
    </submittedName>
</protein>
<evidence type="ECO:0000313" key="1">
    <source>
        <dbReference type="EnsemblPlants" id="Ma05_p21040.1"/>
    </source>
</evidence>
<dbReference type="InParanoid" id="A0A804J6U3"/>
<keyword evidence="2" id="KW-1185">Reference proteome</keyword>
<sequence>MSSSGYLLSEHLLIAMSTIFYRRTESKKERQLYCNIVRTSLKL</sequence>
<dbReference type="AlphaFoldDB" id="A0A804J6U3"/>
<dbReference type="Gramene" id="Ma05_t21040.1">
    <property type="protein sequence ID" value="Ma05_p21040.1"/>
    <property type="gene ID" value="Ma05_g21040"/>
</dbReference>
<accession>A0A804J6U3</accession>
<dbReference type="Proteomes" id="UP000012960">
    <property type="component" value="Unplaced"/>
</dbReference>
<organism evidence="1 2">
    <name type="scientific">Musa acuminata subsp. malaccensis</name>
    <name type="common">Wild banana</name>
    <name type="synonym">Musa malaccensis</name>
    <dbReference type="NCBI Taxonomy" id="214687"/>
    <lineage>
        <taxon>Eukaryota</taxon>
        <taxon>Viridiplantae</taxon>
        <taxon>Streptophyta</taxon>
        <taxon>Embryophyta</taxon>
        <taxon>Tracheophyta</taxon>
        <taxon>Spermatophyta</taxon>
        <taxon>Magnoliopsida</taxon>
        <taxon>Liliopsida</taxon>
        <taxon>Zingiberales</taxon>
        <taxon>Musaceae</taxon>
        <taxon>Musa</taxon>
    </lineage>
</organism>
<name>A0A804J6U3_MUSAM</name>
<proteinExistence type="predicted"/>
<reference evidence="1" key="1">
    <citation type="submission" date="2021-05" db="UniProtKB">
        <authorList>
            <consortium name="EnsemblPlants"/>
        </authorList>
    </citation>
    <scope>IDENTIFICATION</scope>
    <source>
        <strain evidence="1">subsp. malaccensis</strain>
    </source>
</reference>